<dbReference type="AlphaFoldDB" id="A0A9N7TJX0"/>
<organism evidence="2 3">
    <name type="scientific">Pleuronectes platessa</name>
    <name type="common">European plaice</name>
    <dbReference type="NCBI Taxonomy" id="8262"/>
    <lineage>
        <taxon>Eukaryota</taxon>
        <taxon>Metazoa</taxon>
        <taxon>Chordata</taxon>
        <taxon>Craniata</taxon>
        <taxon>Vertebrata</taxon>
        <taxon>Euteleostomi</taxon>
        <taxon>Actinopterygii</taxon>
        <taxon>Neopterygii</taxon>
        <taxon>Teleostei</taxon>
        <taxon>Neoteleostei</taxon>
        <taxon>Acanthomorphata</taxon>
        <taxon>Carangaria</taxon>
        <taxon>Pleuronectiformes</taxon>
        <taxon>Pleuronectoidei</taxon>
        <taxon>Pleuronectidae</taxon>
        <taxon>Pleuronectes</taxon>
    </lineage>
</organism>
<evidence type="ECO:0000256" key="1">
    <source>
        <dbReference type="SAM" id="MobiDB-lite"/>
    </source>
</evidence>
<comment type="caution">
    <text evidence="2">The sequence shown here is derived from an EMBL/GenBank/DDBJ whole genome shotgun (WGS) entry which is preliminary data.</text>
</comment>
<name>A0A9N7TJX0_PLEPL</name>
<feature type="compositionally biased region" description="Polar residues" evidence="1">
    <location>
        <begin position="116"/>
        <end position="128"/>
    </location>
</feature>
<protein>
    <submittedName>
        <fullName evidence="2">Uncharacterized protein</fullName>
    </submittedName>
</protein>
<dbReference type="Proteomes" id="UP001153269">
    <property type="component" value="Unassembled WGS sequence"/>
</dbReference>
<keyword evidence="3" id="KW-1185">Reference proteome</keyword>
<gene>
    <name evidence="2" type="ORF">PLEPLA_LOCUS1048</name>
</gene>
<evidence type="ECO:0000313" key="3">
    <source>
        <dbReference type="Proteomes" id="UP001153269"/>
    </source>
</evidence>
<sequence>MVSNKEILVGHTQTLQVPSPHLNSSSAHTVELSYVEGIFDVSQAANQLLHYLHSVSWVRWLLGPSPASDAGYRECSRVEFVCKRHAEGRKRGRARVYLGRHRIKTTEVLAARESGTFHSNNLTSQPGSRKNEKKYKEEKKKKKRKLKAHLRLV</sequence>
<feature type="compositionally biased region" description="Basic residues" evidence="1">
    <location>
        <begin position="139"/>
        <end position="153"/>
    </location>
</feature>
<evidence type="ECO:0000313" key="2">
    <source>
        <dbReference type="EMBL" id="CAB1413348.1"/>
    </source>
</evidence>
<accession>A0A9N7TJX0</accession>
<feature type="region of interest" description="Disordered" evidence="1">
    <location>
        <begin position="114"/>
        <end position="153"/>
    </location>
</feature>
<proteinExistence type="predicted"/>
<reference evidence="2" key="1">
    <citation type="submission" date="2020-03" db="EMBL/GenBank/DDBJ databases">
        <authorList>
            <person name="Weist P."/>
        </authorList>
    </citation>
    <scope>NUCLEOTIDE SEQUENCE</scope>
</reference>
<dbReference type="EMBL" id="CADEAL010000050">
    <property type="protein sequence ID" value="CAB1413348.1"/>
    <property type="molecule type" value="Genomic_DNA"/>
</dbReference>